<dbReference type="Proteomes" id="UP000192356">
    <property type="component" value="Unassembled WGS sequence"/>
</dbReference>
<proteinExistence type="predicted"/>
<accession>A0A1X0QBE8</accession>
<keyword evidence="1" id="KW-0732">Signal</keyword>
<comment type="caution">
    <text evidence="2">The sequence shown here is derived from an EMBL/GenBank/DDBJ whole genome shotgun (WGS) entry which is preliminary data.</text>
</comment>
<dbReference type="EMBL" id="LVKB01000042">
    <property type="protein sequence ID" value="ORD97087.1"/>
    <property type="molecule type" value="Genomic_DNA"/>
</dbReference>
<dbReference type="AlphaFoldDB" id="A0A1X0QBE8"/>
<dbReference type="VEuPathDB" id="MicrosporidiaDB:HERIO_1009"/>
<feature type="signal peptide" evidence="1">
    <location>
        <begin position="1"/>
        <end position="16"/>
    </location>
</feature>
<sequence length="79" mass="9157">MNYILLLIITCIYASCMEIMVISNDENNSFENNELYHDGSEDGSEDGNIYSTELVLDEESTEFNFEINSLKDINRPLYF</sequence>
<gene>
    <name evidence="2" type="ORF">HERIO_1009</name>
</gene>
<organism evidence="2 3">
    <name type="scientific">Hepatospora eriocheir</name>
    <dbReference type="NCBI Taxonomy" id="1081669"/>
    <lineage>
        <taxon>Eukaryota</taxon>
        <taxon>Fungi</taxon>
        <taxon>Fungi incertae sedis</taxon>
        <taxon>Microsporidia</taxon>
        <taxon>Hepatosporidae</taxon>
        <taxon>Hepatospora</taxon>
    </lineage>
</organism>
<reference evidence="2 3" key="1">
    <citation type="journal article" date="2017" name="Environ. Microbiol.">
        <title>Decay of the glycolytic pathway and adaptation to intranuclear parasitism within Enterocytozoonidae microsporidia.</title>
        <authorList>
            <person name="Wiredu Boakye D."/>
            <person name="Jaroenlak P."/>
            <person name="Prachumwat A."/>
            <person name="Williams T.A."/>
            <person name="Bateman K.S."/>
            <person name="Itsathitphaisarn O."/>
            <person name="Sritunyalucksana K."/>
            <person name="Paszkiewicz K.H."/>
            <person name="Moore K.A."/>
            <person name="Stentiford G.D."/>
            <person name="Williams B.A."/>
        </authorList>
    </citation>
    <scope>NUCLEOTIDE SEQUENCE [LARGE SCALE GENOMIC DNA]</scope>
    <source>
        <strain evidence="2 3">GB1</strain>
    </source>
</reference>
<evidence type="ECO:0000313" key="3">
    <source>
        <dbReference type="Proteomes" id="UP000192356"/>
    </source>
</evidence>
<evidence type="ECO:0000313" key="2">
    <source>
        <dbReference type="EMBL" id="ORD97087.1"/>
    </source>
</evidence>
<evidence type="ECO:0000256" key="1">
    <source>
        <dbReference type="SAM" id="SignalP"/>
    </source>
</evidence>
<keyword evidence="3" id="KW-1185">Reference proteome</keyword>
<feature type="chain" id="PRO_5013072156" evidence="1">
    <location>
        <begin position="17"/>
        <end position="79"/>
    </location>
</feature>
<protein>
    <submittedName>
        <fullName evidence="2">Uncharacterized protein</fullName>
    </submittedName>
</protein>
<name>A0A1X0QBE8_9MICR</name>